<proteinExistence type="predicted"/>
<evidence type="ECO:0000313" key="2">
    <source>
        <dbReference type="Proteomes" id="UP000008793"/>
    </source>
</evidence>
<reference evidence="1 2" key="1">
    <citation type="journal article" date="2010" name="BMC Genomics">
        <title>Genome comparison of the epiphytic bacteria Erwinia billingiae and E. tasmaniensis with the pear pathogen E. pyrifoliae.</title>
        <authorList>
            <person name="Kube M."/>
            <person name="Migdoll A.M."/>
            <person name="Gehring I."/>
            <person name="Heitmann K."/>
            <person name="Mayer Y."/>
            <person name="Kuhl H."/>
            <person name="Knaust F."/>
            <person name="Geider K."/>
            <person name="Reinhardt R."/>
        </authorList>
    </citation>
    <scope>NUCLEOTIDE SEQUENCE [LARGE SCALE GENOMIC DNA]</scope>
    <source>
        <strain evidence="1 2">Eb661</strain>
    </source>
</reference>
<dbReference type="Proteomes" id="UP000008793">
    <property type="component" value="Chromosome"/>
</dbReference>
<dbReference type="AlphaFoldDB" id="D8MR49"/>
<dbReference type="KEGG" id="ebi:EbC_17750"/>
<dbReference type="STRING" id="634500.EbC_17750"/>
<protein>
    <submittedName>
        <fullName evidence="1">Uncharacterized protein</fullName>
    </submittedName>
</protein>
<keyword evidence="2" id="KW-1185">Reference proteome</keyword>
<sequence length="184" mass="20394">MAVARTRRESRLLWYQLGRPACERWVVTRITPQLTGKSSFNLSSSGNFTVYLTCEYESGTGCAISSDKTGELVHVKTFLTLPVNITDVQSGTTVVRQELYTGFDTSKNIFHTDTFARGVKGSIDFNVDKRDVGNMLKNAPDTYRGSGTVIFNPKLIDSSIAFCLSNASVIQNQLNYQEGVYVPI</sequence>
<dbReference type="EMBL" id="FP236843">
    <property type="protein sequence ID" value="CAX59306.1"/>
    <property type="molecule type" value="Genomic_DNA"/>
</dbReference>
<dbReference type="HOGENOM" id="CLU_1466074_0_0_6"/>
<dbReference type="eggNOG" id="ENOG5032UT6">
    <property type="taxonomic scope" value="Bacteria"/>
</dbReference>
<gene>
    <name evidence="1" type="ordered locus">EbC_17750</name>
</gene>
<accession>D8MR49</accession>
<organism evidence="2">
    <name type="scientific">Erwinia billingiae (strain Eb661)</name>
    <dbReference type="NCBI Taxonomy" id="634500"/>
    <lineage>
        <taxon>Bacteria</taxon>
        <taxon>Pseudomonadati</taxon>
        <taxon>Pseudomonadota</taxon>
        <taxon>Gammaproteobacteria</taxon>
        <taxon>Enterobacterales</taxon>
        <taxon>Erwiniaceae</taxon>
        <taxon>Erwinia</taxon>
    </lineage>
</organism>
<evidence type="ECO:0000313" key="1">
    <source>
        <dbReference type="EMBL" id="CAX59306.1"/>
    </source>
</evidence>
<name>D8MR49_ERWBE</name>